<evidence type="ECO:0000256" key="4">
    <source>
        <dbReference type="ARBA" id="ARBA00022989"/>
    </source>
</evidence>
<evidence type="ECO:0000313" key="9">
    <source>
        <dbReference type="Proteomes" id="UP000450917"/>
    </source>
</evidence>
<name>A0A7X2Z871_9BACL</name>
<dbReference type="GO" id="GO:0055085">
    <property type="term" value="P:transmembrane transport"/>
    <property type="evidence" value="ECO:0007669"/>
    <property type="project" value="InterPro"/>
</dbReference>
<sequence>MIFSLQVMEIIGLSIQVSTIAVLFGMLVGIPCGAFLGLYSFPGKRFIVILLFTLMGLPPVLIGVIVYMALSKYGLLGFFQLLFTPEAMIIAQTILVTPIITGLTMSAVQARERTYWETAKSLGATPLQLVWTILKEARGGIWSGISTAYGRAISEVGAVMLVGGNIEHETRVMTTAIILETRKGNFDIALQIGAILLLISFIFNSFLVAGALQNLNDGRRKT</sequence>
<feature type="transmembrane region" description="Helical" evidence="6">
    <location>
        <begin position="188"/>
        <end position="212"/>
    </location>
</feature>
<dbReference type="PANTHER" id="PTHR43632">
    <property type="entry name" value="PERMEASE COMPONENT OF TUNGSTATE ABC TRANSPORTER"/>
    <property type="match status" value="1"/>
</dbReference>
<dbReference type="InterPro" id="IPR049783">
    <property type="entry name" value="ABC_perm_TupB-like"/>
</dbReference>
<dbReference type="Proteomes" id="UP000450917">
    <property type="component" value="Unassembled WGS sequence"/>
</dbReference>
<evidence type="ECO:0000256" key="6">
    <source>
        <dbReference type="RuleBase" id="RU363032"/>
    </source>
</evidence>
<comment type="similarity">
    <text evidence="6">Belongs to the binding-protein-dependent transport system permease family.</text>
</comment>
<dbReference type="RefSeq" id="WP_155614202.1">
    <property type="nucleotide sequence ID" value="NZ_JBDLZV010000001.1"/>
</dbReference>
<keyword evidence="5 6" id="KW-0472">Membrane</keyword>
<dbReference type="Pfam" id="PF00528">
    <property type="entry name" value="BPD_transp_1"/>
    <property type="match status" value="1"/>
</dbReference>
<dbReference type="Gene3D" id="1.10.3720.10">
    <property type="entry name" value="MetI-like"/>
    <property type="match status" value="1"/>
</dbReference>
<feature type="transmembrane region" description="Helical" evidence="6">
    <location>
        <begin position="46"/>
        <end position="69"/>
    </location>
</feature>
<proteinExistence type="inferred from homology"/>
<feature type="transmembrane region" description="Helical" evidence="6">
    <location>
        <begin position="20"/>
        <end position="39"/>
    </location>
</feature>
<dbReference type="PROSITE" id="PS50928">
    <property type="entry name" value="ABC_TM1"/>
    <property type="match status" value="1"/>
</dbReference>
<keyword evidence="9" id="KW-1185">Reference proteome</keyword>
<accession>A0A7X2Z871</accession>
<dbReference type="GO" id="GO:0005886">
    <property type="term" value="C:plasma membrane"/>
    <property type="evidence" value="ECO:0007669"/>
    <property type="project" value="UniProtKB-SubCell"/>
</dbReference>
<dbReference type="InterPro" id="IPR035906">
    <property type="entry name" value="MetI-like_sf"/>
</dbReference>
<evidence type="ECO:0000256" key="5">
    <source>
        <dbReference type="ARBA" id="ARBA00023136"/>
    </source>
</evidence>
<reference evidence="8 9" key="1">
    <citation type="submission" date="2019-11" db="EMBL/GenBank/DDBJ databases">
        <title>Draft genome sequences of five Paenibacillus species of dairy origin.</title>
        <authorList>
            <person name="Olajide A.M."/>
            <person name="Chen S."/>
            <person name="Lapointe G."/>
        </authorList>
    </citation>
    <scope>NUCLEOTIDE SEQUENCE [LARGE SCALE GENOMIC DNA]</scope>
    <source>
        <strain evidence="8 9">2CS3</strain>
    </source>
</reference>
<dbReference type="InterPro" id="IPR000515">
    <property type="entry name" value="MetI-like"/>
</dbReference>
<keyword evidence="4 6" id="KW-1133">Transmembrane helix</keyword>
<dbReference type="EMBL" id="WNZX01000003">
    <property type="protein sequence ID" value="MUG70124.1"/>
    <property type="molecule type" value="Genomic_DNA"/>
</dbReference>
<feature type="transmembrane region" description="Helical" evidence="6">
    <location>
        <begin position="89"/>
        <end position="108"/>
    </location>
</feature>
<dbReference type="NCBIfam" id="NF038017">
    <property type="entry name" value="ABC_perm1"/>
    <property type="match status" value="1"/>
</dbReference>
<organism evidence="8 9">
    <name type="scientific">Paenibacillus validus</name>
    <dbReference type="NCBI Taxonomy" id="44253"/>
    <lineage>
        <taxon>Bacteria</taxon>
        <taxon>Bacillati</taxon>
        <taxon>Bacillota</taxon>
        <taxon>Bacilli</taxon>
        <taxon>Bacillales</taxon>
        <taxon>Paenibacillaceae</taxon>
        <taxon>Paenibacillus</taxon>
    </lineage>
</organism>
<comment type="caution">
    <text evidence="8">The sequence shown here is derived from an EMBL/GenBank/DDBJ whole genome shotgun (WGS) entry which is preliminary data.</text>
</comment>
<evidence type="ECO:0000256" key="2">
    <source>
        <dbReference type="ARBA" id="ARBA00022448"/>
    </source>
</evidence>
<evidence type="ECO:0000256" key="3">
    <source>
        <dbReference type="ARBA" id="ARBA00022692"/>
    </source>
</evidence>
<feature type="domain" description="ABC transmembrane type-1" evidence="7">
    <location>
        <begin position="11"/>
        <end position="207"/>
    </location>
</feature>
<evidence type="ECO:0000259" key="7">
    <source>
        <dbReference type="PROSITE" id="PS50928"/>
    </source>
</evidence>
<evidence type="ECO:0000313" key="8">
    <source>
        <dbReference type="EMBL" id="MUG70124.1"/>
    </source>
</evidence>
<comment type="subcellular location">
    <subcellularLocation>
        <location evidence="6">Cell membrane</location>
        <topology evidence="6">Multi-pass membrane protein</topology>
    </subcellularLocation>
    <subcellularLocation>
        <location evidence="1">Membrane</location>
        <topology evidence="1">Multi-pass membrane protein</topology>
    </subcellularLocation>
</comment>
<evidence type="ECO:0000256" key="1">
    <source>
        <dbReference type="ARBA" id="ARBA00004141"/>
    </source>
</evidence>
<keyword evidence="2 6" id="KW-0813">Transport</keyword>
<dbReference type="PANTHER" id="PTHR43632:SF1">
    <property type="entry name" value="PERMEASE COMPONENT OF TUNGSTATE ABC TRANSPORTER"/>
    <property type="match status" value="1"/>
</dbReference>
<gene>
    <name evidence="8" type="ORF">GNP93_05460</name>
</gene>
<keyword evidence="3 6" id="KW-0812">Transmembrane</keyword>
<dbReference type="SUPFAM" id="SSF161098">
    <property type="entry name" value="MetI-like"/>
    <property type="match status" value="1"/>
</dbReference>
<dbReference type="CDD" id="cd06261">
    <property type="entry name" value="TM_PBP2"/>
    <property type="match status" value="1"/>
</dbReference>
<dbReference type="AlphaFoldDB" id="A0A7X2Z871"/>
<protein>
    <submittedName>
        <fullName evidence="8">ABC transporter permease subunit</fullName>
    </submittedName>
</protein>